<comment type="caution">
    <text evidence="2">The sequence shown here is derived from an EMBL/GenBank/DDBJ whole genome shotgun (WGS) entry which is preliminary data.</text>
</comment>
<sequence>MAETSANDAAQRYAVIEQAYSREKWATVLADGAELLQQLQPSDNPQLTGLKLRLQLLLGHTQLYGYGDKATAAGYYGTVAEQSGEAALTRIAEQGLKQCAIDEAGATPTPGSAVADIGTPGPEFLVAGAAGSAFTAQAVTGPAAPWLTTAPATTAPAAAAAPATAADLEPATAGEEAPAGSPAPTPAAPWAEPSLIPEVVEEPELIELHQADPALADDVELSWQESTPATAAPVDKEDEELLSGLMLVRVR</sequence>
<dbReference type="RefSeq" id="WP_106222101.1">
    <property type="nucleotide sequence ID" value="NZ_PVWP01000008.1"/>
</dbReference>
<keyword evidence="3" id="KW-1185">Reference proteome</keyword>
<protein>
    <submittedName>
        <fullName evidence="2">Uncharacterized protein</fullName>
    </submittedName>
</protein>
<feature type="compositionally biased region" description="Low complexity" evidence="1">
    <location>
        <begin position="158"/>
        <end position="180"/>
    </location>
</feature>
<reference evidence="2 3" key="1">
    <citation type="submission" date="2018-03" db="EMBL/GenBank/DDBJ databases">
        <title>The ancient ancestry and fast evolution of plastids.</title>
        <authorList>
            <person name="Moore K.R."/>
            <person name="Magnabosco C."/>
            <person name="Momper L."/>
            <person name="Gold D.A."/>
            <person name="Bosak T."/>
            <person name="Fournier G.P."/>
        </authorList>
    </citation>
    <scope>NUCLEOTIDE SEQUENCE [LARGE SCALE GENOMIC DNA]</scope>
    <source>
        <strain evidence="2 3">CCALA 015</strain>
    </source>
</reference>
<feature type="region of interest" description="Disordered" evidence="1">
    <location>
        <begin position="158"/>
        <end position="191"/>
    </location>
</feature>
<gene>
    <name evidence="2" type="ORF">C7B81_12185</name>
</gene>
<evidence type="ECO:0000256" key="1">
    <source>
        <dbReference type="SAM" id="MobiDB-lite"/>
    </source>
</evidence>
<dbReference type="Proteomes" id="UP000238218">
    <property type="component" value="Unassembled WGS sequence"/>
</dbReference>
<evidence type="ECO:0000313" key="2">
    <source>
        <dbReference type="EMBL" id="PSB36693.1"/>
    </source>
</evidence>
<organism evidence="2 3">
    <name type="scientific">Aphanothece cf. minutissima CCALA 015</name>
    <dbReference type="NCBI Taxonomy" id="2107695"/>
    <lineage>
        <taxon>Bacteria</taxon>
        <taxon>Bacillati</taxon>
        <taxon>Cyanobacteriota</taxon>
        <taxon>Cyanophyceae</taxon>
        <taxon>Oscillatoriophycideae</taxon>
        <taxon>Chroococcales</taxon>
        <taxon>Aphanothecaceae</taxon>
        <taxon>Aphanothece</taxon>
    </lineage>
</organism>
<accession>A0ABX5F5E5</accession>
<evidence type="ECO:0000313" key="3">
    <source>
        <dbReference type="Proteomes" id="UP000238218"/>
    </source>
</evidence>
<name>A0ABX5F5E5_9CHRO</name>
<dbReference type="EMBL" id="PVWP01000008">
    <property type="protein sequence ID" value="PSB36693.1"/>
    <property type="molecule type" value="Genomic_DNA"/>
</dbReference>
<proteinExistence type="predicted"/>